<feature type="compositionally biased region" description="Low complexity" evidence="1">
    <location>
        <begin position="9"/>
        <end position="21"/>
    </location>
</feature>
<dbReference type="EMBL" id="FNON01000002">
    <property type="protein sequence ID" value="SDX21196.1"/>
    <property type="molecule type" value="Genomic_DNA"/>
</dbReference>
<name>A0A1H2ZV45_9PSEU</name>
<feature type="compositionally biased region" description="Low complexity" evidence="1">
    <location>
        <begin position="28"/>
        <end position="39"/>
    </location>
</feature>
<keyword evidence="4" id="KW-1185">Reference proteome</keyword>
<sequence>MTYPPQQPGQPYGQQPDPYGQQQGGGYQQPQPGYQQQPGFDPNAQQQWGQPQPGYDPNAQQQWGQQQQQPYGAYDPNTQQYGTFGGPPEPPKKSKTGLFIGIGIVVVLLVALGITGFVAPGFFLSKDSTEAAGPEATAQSIVNGLNAKDKASLTALKCADAEKDIDEVLAALDTVSNVKLDKLDKKSETEYVAAVSMVVKSKPGTATGTIVKAGDKWCWKLISRLKVAGGTTSAPKTSASAPTSTSAKPASGAGAAALKEFVDKVNAKDKAGAMALACADAKDIEKDIDSAIAASPELTVEASGGDFLVTGSIHGKLNGKDASGLMLGDNTSGKFCISVFGVF</sequence>
<keyword evidence="2" id="KW-1133">Transmembrane helix</keyword>
<feature type="region of interest" description="Disordered" evidence="1">
    <location>
        <begin position="1"/>
        <end position="92"/>
    </location>
</feature>
<evidence type="ECO:0000313" key="4">
    <source>
        <dbReference type="Proteomes" id="UP000199515"/>
    </source>
</evidence>
<keyword evidence="2" id="KW-0812">Transmembrane</keyword>
<dbReference type="Proteomes" id="UP000199515">
    <property type="component" value="Unassembled WGS sequence"/>
</dbReference>
<dbReference type="RefSeq" id="WP_176968563.1">
    <property type="nucleotide sequence ID" value="NZ_FNON01000002.1"/>
</dbReference>
<evidence type="ECO:0008006" key="5">
    <source>
        <dbReference type="Google" id="ProtNLM"/>
    </source>
</evidence>
<reference evidence="3 4" key="1">
    <citation type="submission" date="2016-10" db="EMBL/GenBank/DDBJ databases">
        <authorList>
            <person name="de Groot N.N."/>
        </authorList>
    </citation>
    <scope>NUCLEOTIDE SEQUENCE [LARGE SCALE GENOMIC DNA]</scope>
    <source>
        <strain evidence="3 4">CPCC 202699</strain>
    </source>
</reference>
<organism evidence="3 4">
    <name type="scientific">Amycolatopsis xylanica</name>
    <dbReference type="NCBI Taxonomy" id="589385"/>
    <lineage>
        <taxon>Bacteria</taxon>
        <taxon>Bacillati</taxon>
        <taxon>Actinomycetota</taxon>
        <taxon>Actinomycetes</taxon>
        <taxon>Pseudonocardiales</taxon>
        <taxon>Pseudonocardiaceae</taxon>
        <taxon>Amycolatopsis</taxon>
    </lineage>
</organism>
<evidence type="ECO:0000256" key="2">
    <source>
        <dbReference type="SAM" id="Phobius"/>
    </source>
</evidence>
<feature type="transmembrane region" description="Helical" evidence="2">
    <location>
        <begin position="98"/>
        <end position="124"/>
    </location>
</feature>
<accession>A0A1H2ZV45</accession>
<dbReference type="AlphaFoldDB" id="A0A1H2ZV45"/>
<feature type="compositionally biased region" description="Low complexity" evidence="1">
    <location>
        <begin position="60"/>
        <end position="69"/>
    </location>
</feature>
<feature type="region of interest" description="Disordered" evidence="1">
    <location>
        <begin position="230"/>
        <end position="250"/>
    </location>
</feature>
<keyword evidence="2" id="KW-0472">Membrane</keyword>
<gene>
    <name evidence="3" type="ORF">SAMN05421504_102677</name>
</gene>
<proteinExistence type="predicted"/>
<evidence type="ECO:0000256" key="1">
    <source>
        <dbReference type="SAM" id="MobiDB-lite"/>
    </source>
</evidence>
<protein>
    <recommendedName>
        <fullName evidence="5">DUF4878 domain-containing protein</fullName>
    </recommendedName>
</protein>
<evidence type="ECO:0000313" key="3">
    <source>
        <dbReference type="EMBL" id="SDX21196.1"/>
    </source>
</evidence>
<dbReference type="STRING" id="589385.SAMN05421504_102677"/>